<dbReference type="SUPFAM" id="SSF53254">
    <property type="entry name" value="Phosphoglycerate mutase-like"/>
    <property type="match status" value="1"/>
</dbReference>
<gene>
    <name evidence="1" type="ORF">C8D89_103444</name>
</gene>
<sequence>MQLLLVRHAEPLAADATDGVGADPALSPRGSEQAETLGRWVAGTPDRHAIAEVVVSPMRRARETAAPAAAVLGLEPVVVDDLAEFDRGRASYRPVHERDASDPDWQAIRAGRFPSFVDADAFAGRVRAAVDGIVERHGRRDTVLVVCHAGVINTYLTGLLGLELPLYFPLEHVSLSRVLVSGDGRRRVRSVNETQHVEDLR</sequence>
<dbReference type="CDD" id="cd07067">
    <property type="entry name" value="HP_PGM_like"/>
    <property type="match status" value="1"/>
</dbReference>
<dbReference type="SMART" id="SM00855">
    <property type="entry name" value="PGAM"/>
    <property type="match status" value="1"/>
</dbReference>
<dbReference type="Pfam" id="PF00300">
    <property type="entry name" value="His_Phos_1"/>
    <property type="match status" value="1"/>
</dbReference>
<proteinExistence type="predicted"/>
<evidence type="ECO:0000313" key="2">
    <source>
        <dbReference type="Proteomes" id="UP000245639"/>
    </source>
</evidence>
<dbReference type="PANTHER" id="PTHR48100">
    <property type="entry name" value="BROAD-SPECIFICITY PHOSPHATASE YOR283W-RELATED"/>
    <property type="match status" value="1"/>
</dbReference>
<reference evidence="1 2" key="1">
    <citation type="submission" date="2018-04" db="EMBL/GenBank/DDBJ databases">
        <title>Genomic Encyclopedia of Type Strains, Phase IV (KMG-IV): sequencing the most valuable type-strain genomes for metagenomic binning, comparative biology and taxonomic classification.</title>
        <authorList>
            <person name="Goeker M."/>
        </authorList>
    </citation>
    <scope>NUCLEOTIDE SEQUENCE [LARGE SCALE GENOMIC DNA]</scope>
    <source>
        <strain evidence="1 2">DSM 45771</strain>
    </source>
</reference>
<accession>A0A2U1FIU3</accession>
<dbReference type="InterPro" id="IPR050275">
    <property type="entry name" value="PGM_Phosphatase"/>
</dbReference>
<dbReference type="GO" id="GO:0016791">
    <property type="term" value="F:phosphatase activity"/>
    <property type="evidence" value="ECO:0007669"/>
    <property type="project" value="TreeGrafter"/>
</dbReference>
<dbReference type="RefSeq" id="WP_116707759.1">
    <property type="nucleotide sequence ID" value="NZ_QEKW01000003.1"/>
</dbReference>
<dbReference type="GO" id="GO:0005737">
    <property type="term" value="C:cytoplasm"/>
    <property type="evidence" value="ECO:0007669"/>
    <property type="project" value="TreeGrafter"/>
</dbReference>
<comment type="caution">
    <text evidence="1">The sequence shown here is derived from an EMBL/GenBank/DDBJ whole genome shotgun (WGS) entry which is preliminary data.</text>
</comment>
<keyword evidence="2" id="KW-1185">Reference proteome</keyword>
<evidence type="ECO:0000313" key="1">
    <source>
        <dbReference type="EMBL" id="PVZ12113.1"/>
    </source>
</evidence>
<dbReference type="EMBL" id="QEKW01000003">
    <property type="protein sequence ID" value="PVZ12113.1"/>
    <property type="molecule type" value="Genomic_DNA"/>
</dbReference>
<dbReference type="OrthoDB" id="5241674at2"/>
<dbReference type="InterPro" id="IPR029033">
    <property type="entry name" value="His_PPase_superfam"/>
</dbReference>
<dbReference type="Gene3D" id="3.40.50.1240">
    <property type="entry name" value="Phosphoglycerate mutase-like"/>
    <property type="match status" value="1"/>
</dbReference>
<organism evidence="1 2">
    <name type="scientific">Actinomycetospora cinnamomea</name>
    <dbReference type="NCBI Taxonomy" id="663609"/>
    <lineage>
        <taxon>Bacteria</taxon>
        <taxon>Bacillati</taxon>
        <taxon>Actinomycetota</taxon>
        <taxon>Actinomycetes</taxon>
        <taxon>Pseudonocardiales</taxon>
        <taxon>Pseudonocardiaceae</taxon>
        <taxon>Actinomycetospora</taxon>
    </lineage>
</organism>
<protein>
    <submittedName>
        <fullName evidence="1">Putative phosphoglycerate mutase</fullName>
    </submittedName>
</protein>
<dbReference type="Proteomes" id="UP000245639">
    <property type="component" value="Unassembled WGS sequence"/>
</dbReference>
<name>A0A2U1FIU3_9PSEU</name>
<dbReference type="PANTHER" id="PTHR48100:SF1">
    <property type="entry name" value="HISTIDINE PHOSPHATASE FAMILY PROTEIN-RELATED"/>
    <property type="match status" value="1"/>
</dbReference>
<dbReference type="InterPro" id="IPR013078">
    <property type="entry name" value="His_Pase_superF_clade-1"/>
</dbReference>
<dbReference type="AlphaFoldDB" id="A0A2U1FIU3"/>